<comment type="caution">
    <text evidence="4">The sequence shown here is derived from an EMBL/GenBank/DDBJ whole genome shotgun (WGS) entry which is preliminary data.</text>
</comment>
<feature type="compositionally biased region" description="Polar residues" evidence="2">
    <location>
        <begin position="272"/>
        <end position="286"/>
    </location>
</feature>
<accession>A0A9Q1BTF2</accession>
<dbReference type="OrthoDB" id="10070981at2759"/>
<evidence type="ECO:0000256" key="1">
    <source>
        <dbReference type="ARBA" id="ARBA00022703"/>
    </source>
</evidence>
<protein>
    <recommendedName>
        <fullName evidence="3">DED domain-containing protein</fullName>
    </recommendedName>
</protein>
<sequence>MPQMRIYHQGRYMYYRPGKTVHFLPPLQPVPYHEGDAPRTRSAVMETASNDENVVNGSRRHERTVQYRKLMDHIGNSLSRENIDDMKFLAKEHIYPSHLLDRVTDGRAFIAFLEHKHLLAENSLHFLQTLLYYVARNDLHERVFRFRFDIQVNLRKTGVVIQDKYNLRQRPKELLQLPVEVKSFQNDLTPRSRFKNVNIPTMQMRLNNLATKLDSTRRRSTSKEQLWEDAIEDTRRDRAKTNMHSALDITTLQTEKLKSLPELKPRKIHIPTENSNIQSQSRIATDSNEESFEQPSKNRTNEQAADVKMKKLRRRLNVNLTKQHQEGSAIIKHHYRKSKKHPKQTPFARKARESKGMISNDHVTNLLIKKVTPVIDNE</sequence>
<organism evidence="4 5">
    <name type="scientific">Holothuria leucospilota</name>
    <name type="common">Black long sea cucumber</name>
    <name type="synonym">Mertensiothuria leucospilota</name>
    <dbReference type="NCBI Taxonomy" id="206669"/>
    <lineage>
        <taxon>Eukaryota</taxon>
        <taxon>Metazoa</taxon>
        <taxon>Echinodermata</taxon>
        <taxon>Eleutherozoa</taxon>
        <taxon>Echinozoa</taxon>
        <taxon>Holothuroidea</taxon>
        <taxon>Aspidochirotacea</taxon>
        <taxon>Aspidochirotida</taxon>
        <taxon>Holothuriidae</taxon>
        <taxon>Holothuria</taxon>
    </lineage>
</organism>
<name>A0A9Q1BTF2_HOLLE</name>
<dbReference type="Proteomes" id="UP001152320">
    <property type="component" value="Chromosome 12"/>
</dbReference>
<evidence type="ECO:0000313" key="5">
    <source>
        <dbReference type="Proteomes" id="UP001152320"/>
    </source>
</evidence>
<dbReference type="PANTHER" id="PTHR48169:SF7">
    <property type="entry name" value="CASPASE 10"/>
    <property type="match status" value="1"/>
</dbReference>
<evidence type="ECO:0000256" key="2">
    <source>
        <dbReference type="SAM" id="MobiDB-lite"/>
    </source>
</evidence>
<keyword evidence="1" id="KW-0053">Apoptosis</keyword>
<dbReference type="InterPro" id="IPR001875">
    <property type="entry name" value="DED_dom"/>
</dbReference>
<evidence type="ECO:0000313" key="4">
    <source>
        <dbReference type="EMBL" id="KAJ8032452.1"/>
    </source>
</evidence>
<dbReference type="CDD" id="cd00045">
    <property type="entry name" value="DED"/>
    <property type="match status" value="1"/>
</dbReference>
<feature type="compositionally biased region" description="Polar residues" evidence="2">
    <location>
        <begin position="293"/>
        <end position="303"/>
    </location>
</feature>
<dbReference type="PANTHER" id="PTHR48169">
    <property type="entry name" value="DED DOMAIN-CONTAINING PROTEIN"/>
    <property type="match status" value="1"/>
</dbReference>
<keyword evidence="5" id="KW-1185">Reference proteome</keyword>
<dbReference type="Gene3D" id="1.10.533.10">
    <property type="entry name" value="Death Domain, Fas"/>
    <property type="match status" value="1"/>
</dbReference>
<dbReference type="GO" id="GO:0006915">
    <property type="term" value="P:apoptotic process"/>
    <property type="evidence" value="ECO:0007669"/>
    <property type="project" value="UniProtKB-KW"/>
</dbReference>
<evidence type="ECO:0000259" key="3">
    <source>
        <dbReference type="PROSITE" id="PS50168"/>
    </source>
</evidence>
<dbReference type="PROSITE" id="PS50168">
    <property type="entry name" value="DED"/>
    <property type="match status" value="1"/>
</dbReference>
<feature type="domain" description="DED" evidence="3">
    <location>
        <begin position="66"/>
        <end position="145"/>
    </location>
</feature>
<dbReference type="AlphaFoldDB" id="A0A9Q1BTF2"/>
<reference evidence="4" key="1">
    <citation type="submission" date="2021-10" db="EMBL/GenBank/DDBJ databases">
        <title>Tropical sea cucumber genome reveals ecological adaptation and Cuvierian tubules defense mechanism.</title>
        <authorList>
            <person name="Chen T."/>
        </authorList>
    </citation>
    <scope>NUCLEOTIDE SEQUENCE</scope>
    <source>
        <strain evidence="4">Nanhai2018</strain>
        <tissue evidence="4">Muscle</tissue>
    </source>
</reference>
<dbReference type="GO" id="GO:0042981">
    <property type="term" value="P:regulation of apoptotic process"/>
    <property type="evidence" value="ECO:0007669"/>
    <property type="project" value="InterPro"/>
</dbReference>
<dbReference type="Pfam" id="PF01335">
    <property type="entry name" value="DED"/>
    <property type="match status" value="1"/>
</dbReference>
<dbReference type="SMART" id="SM00031">
    <property type="entry name" value="DED"/>
    <property type="match status" value="1"/>
</dbReference>
<gene>
    <name evidence="4" type="ORF">HOLleu_25981</name>
</gene>
<dbReference type="InterPro" id="IPR011029">
    <property type="entry name" value="DEATH-like_dom_sf"/>
</dbReference>
<dbReference type="SUPFAM" id="SSF47986">
    <property type="entry name" value="DEATH domain"/>
    <property type="match status" value="1"/>
</dbReference>
<proteinExistence type="predicted"/>
<feature type="region of interest" description="Disordered" evidence="2">
    <location>
        <begin position="270"/>
        <end position="304"/>
    </location>
</feature>
<dbReference type="EMBL" id="JAIZAY010000012">
    <property type="protein sequence ID" value="KAJ8032452.1"/>
    <property type="molecule type" value="Genomic_DNA"/>
</dbReference>